<feature type="region of interest" description="Disordered" evidence="1">
    <location>
        <begin position="58"/>
        <end position="102"/>
    </location>
</feature>
<protein>
    <submittedName>
        <fullName evidence="2">Uncharacterized protein</fullName>
    </submittedName>
</protein>
<reference evidence="2" key="1">
    <citation type="journal article" date="2023" name="Science">
        <title>Genome structures resolve the early diversification of teleost fishes.</title>
        <authorList>
            <person name="Parey E."/>
            <person name="Louis A."/>
            <person name="Montfort J."/>
            <person name="Bouchez O."/>
            <person name="Roques C."/>
            <person name="Iampietro C."/>
            <person name="Lluch J."/>
            <person name="Castinel A."/>
            <person name="Donnadieu C."/>
            <person name="Desvignes T."/>
            <person name="Floi Bucao C."/>
            <person name="Jouanno E."/>
            <person name="Wen M."/>
            <person name="Mejri S."/>
            <person name="Dirks R."/>
            <person name="Jansen H."/>
            <person name="Henkel C."/>
            <person name="Chen W.J."/>
            <person name="Zahm M."/>
            <person name="Cabau C."/>
            <person name="Klopp C."/>
            <person name="Thompson A.W."/>
            <person name="Robinson-Rechavi M."/>
            <person name="Braasch I."/>
            <person name="Lecointre G."/>
            <person name="Bobe J."/>
            <person name="Postlethwait J.H."/>
            <person name="Berthelot C."/>
            <person name="Roest Crollius H."/>
            <person name="Guiguen Y."/>
        </authorList>
    </citation>
    <scope>NUCLEOTIDE SEQUENCE</scope>
    <source>
        <strain evidence="2">NC1722</strain>
    </source>
</reference>
<organism evidence="2 3">
    <name type="scientific">Aldrovandia affinis</name>
    <dbReference type="NCBI Taxonomy" id="143900"/>
    <lineage>
        <taxon>Eukaryota</taxon>
        <taxon>Metazoa</taxon>
        <taxon>Chordata</taxon>
        <taxon>Craniata</taxon>
        <taxon>Vertebrata</taxon>
        <taxon>Euteleostomi</taxon>
        <taxon>Actinopterygii</taxon>
        <taxon>Neopterygii</taxon>
        <taxon>Teleostei</taxon>
        <taxon>Notacanthiformes</taxon>
        <taxon>Halosauridae</taxon>
        <taxon>Aldrovandia</taxon>
    </lineage>
</organism>
<dbReference type="Proteomes" id="UP001221898">
    <property type="component" value="Unassembled WGS sequence"/>
</dbReference>
<name>A0AAD7R536_9TELE</name>
<keyword evidence="3" id="KW-1185">Reference proteome</keyword>
<feature type="region of interest" description="Disordered" evidence="1">
    <location>
        <begin position="1"/>
        <end position="29"/>
    </location>
</feature>
<gene>
    <name evidence="2" type="ORF">AAFF_G00365030</name>
</gene>
<dbReference type="EMBL" id="JAINUG010000620">
    <property type="protein sequence ID" value="KAJ8366252.1"/>
    <property type="molecule type" value="Genomic_DNA"/>
</dbReference>
<dbReference type="AlphaFoldDB" id="A0AAD7R536"/>
<sequence>MSEDYAGRQTARAKEPLIRGVSTGLSDMKPPLKPWMNSGWLRLRSSFETEIWKEAKEKGGPALNATREGRGCDRIAQKRPKQGRPLLFASDSDSEEREPIVL</sequence>
<evidence type="ECO:0000313" key="3">
    <source>
        <dbReference type="Proteomes" id="UP001221898"/>
    </source>
</evidence>
<proteinExistence type="predicted"/>
<accession>A0AAD7R536</accession>
<evidence type="ECO:0000313" key="2">
    <source>
        <dbReference type="EMBL" id="KAJ8366252.1"/>
    </source>
</evidence>
<evidence type="ECO:0000256" key="1">
    <source>
        <dbReference type="SAM" id="MobiDB-lite"/>
    </source>
</evidence>
<feature type="compositionally biased region" description="Basic and acidic residues" evidence="1">
    <location>
        <begin position="67"/>
        <end position="76"/>
    </location>
</feature>
<comment type="caution">
    <text evidence="2">The sequence shown here is derived from an EMBL/GenBank/DDBJ whole genome shotgun (WGS) entry which is preliminary data.</text>
</comment>